<dbReference type="GO" id="GO:0000287">
    <property type="term" value="F:magnesium ion binding"/>
    <property type="evidence" value="ECO:0007669"/>
    <property type="project" value="InterPro"/>
</dbReference>
<dbReference type="InterPro" id="IPR012000">
    <property type="entry name" value="Thiamin_PyroP_enz_cen_dom"/>
</dbReference>
<evidence type="ECO:0000259" key="5">
    <source>
        <dbReference type="Pfam" id="PF02775"/>
    </source>
</evidence>
<evidence type="ECO:0000256" key="2">
    <source>
        <dbReference type="ARBA" id="ARBA00023052"/>
    </source>
</evidence>
<proteinExistence type="inferred from homology"/>
<feature type="domain" description="Thiamine pyrophosphate enzyme N-terminal TPP-binding" evidence="6">
    <location>
        <begin position="1"/>
        <end position="107"/>
    </location>
</feature>
<feature type="domain" description="Thiamine pyrophosphate enzyme central" evidence="4">
    <location>
        <begin position="191"/>
        <end position="323"/>
    </location>
</feature>
<dbReference type="PANTHER" id="PTHR18968">
    <property type="entry name" value="THIAMINE PYROPHOSPHATE ENZYMES"/>
    <property type="match status" value="1"/>
</dbReference>
<dbReference type="Gene3D" id="3.40.50.1220">
    <property type="entry name" value="TPP-binding domain"/>
    <property type="match status" value="1"/>
</dbReference>
<dbReference type="CDD" id="cd00568">
    <property type="entry name" value="TPP_enzymes"/>
    <property type="match status" value="1"/>
</dbReference>
<reference evidence="7" key="1">
    <citation type="journal article" date="2020" name="Nature">
        <title>Giant virus diversity and host interactions through global metagenomics.</title>
        <authorList>
            <person name="Schulz F."/>
            <person name="Roux S."/>
            <person name="Paez-Espino D."/>
            <person name="Jungbluth S."/>
            <person name="Walsh D.A."/>
            <person name="Denef V.J."/>
            <person name="McMahon K.D."/>
            <person name="Konstantinidis K.T."/>
            <person name="Eloe-Fadrosh E.A."/>
            <person name="Kyrpides N.C."/>
            <person name="Woyke T."/>
        </authorList>
    </citation>
    <scope>NUCLEOTIDE SEQUENCE</scope>
    <source>
        <strain evidence="7">GVMAG-M-3300023184-178</strain>
    </source>
</reference>
<dbReference type="Gene3D" id="3.40.50.970">
    <property type="match status" value="2"/>
</dbReference>
<dbReference type="InterPro" id="IPR011766">
    <property type="entry name" value="TPP_enzyme_TPP-bd"/>
</dbReference>
<accession>A0A6C0HWN9</accession>
<sequence>MKVSEIISSFLVKKNITTVFGIIGSANSHIYDSFKNNNITIINVHNEQCAVIAAGAFFKTTGKLAMALVTAGGGATNSVTGVVSLWADSTPCIIISGQESSNYISEHCDKRMYGTQGFDFPHMVSKTTKYAKTIVDSDTIQDELEKAYSIALNGRKGPVLLDIPFDIQSKNIEFREWNDYKPEIINNGISNIEELITKSTRPIFLVGNGVKLSNSVELFKNIIKDIQIPVLLTWSGIDILHDEHPLYFGRPGLYGQRAANFILQKSDLIIVLGSRLTLPQTGYDFKEFARESKIIMVDVDKTEFKSFAHLCIETDCNEFLKQINLKYNNQHWLDECYNLSKQFPFIEDAHKDDCFPNSYRIIDKMSDYLKPDQIIVTDMGTALLSGHQAIRLKPNNTMFSSYGLGEMGYGLPAALGASISSPEREVLCLNCDGGMMMNIQELQTIIQHKLRIKIVIFNNDGYLMIKHTQKMLFKGSYNSVDSTTGIVLPDYMRVADAFGYAKFQIKNWDDFSTYFPKFMEFDGPAICEIFMPPLQDFIPKVKGVVNHENNSIFAPPIEEMSPLLQYDIIKKIMNGNVSKKSEMIVRN</sequence>
<evidence type="ECO:0000256" key="3">
    <source>
        <dbReference type="RuleBase" id="RU362132"/>
    </source>
</evidence>
<dbReference type="GO" id="GO:0009097">
    <property type="term" value="P:isoleucine biosynthetic process"/>
    <property type="evidence" value="ECO:0007669"/>
    <property type="project" value="TreeGrafter"/>
</dbReference>
<dbReference type="InterPro" id="IPR029061">
    <property type="entry name" value="THDP-binding"/>
</dbReference>
<evidence type="ECO:0000256" key="1">
    <source>
        <dbReference type="ARBA" id="ARBA00007812"/>
    </source>
</evidence>
<name>A0A6C0HWN9_9ZZZZ</name>
<organism evidence="7">
    <name type="scientific">viral metagenome</name>
    <dbReference type="NCBI Taxonomy" id="1070528"/>
    <lineage>
        <taxon>unclassified sequences</taxon>
        <taxon>metagenomes</taxon>
        <taxon>organismal metagenomes</taxon>
    </lineage>
</organism>
<dbReference type="GO" id="GO:0030976">
    <property type="term" value="F:thiamine pyrophosphate binding"/>
    <property type="evidence" value="ECO:0007669"/>
    <property type="project" value="InterPro"/>
</dbReference>
<evidence type="ECO:0000259" key="4">
    <source>
        <dbReference type="Pfam" id="PF00205"/>
    </source>
</evidence>
<dbReference type="AlphaFoldDB" id="A0A6C0HWN9"/>
<dbReference type="GO" id="GO:0005948">
    <property type="term" value="C:acetolactate synthase complex"/>
    <property type="evidence" value="ECO:0007669"/>
    <property type="project" value="TreeGrafter"/>
</dbReference>
<feature type="domain" description="Thiamine pyrophosphate enzyme TPP-binding" evidence="5">
    <location>
        <begin position="378"/>
        <end position="529"/>
    </location>
</feature>
<evidence type="ECO:0008006" key="8">
    <source>
        <dbReference type="Google" id="ProtNLM"/>
    </source>
</evidence>
<dbReference type="InterPro" id="IPR029035">
    <property type="entry name" value="DHS-like_NAD/FAD-binding_dom"/>
</dbReference>
<dbReference type="EMBL" id="MN740029">
    <property type="protein sequence ID" value="QHT84949.1"/>
    <property type="molecule type" value="Genomic_DNA"/>
</dbReference>
<dbReference type="SUPFAM" id="SSF52518">
    <property type="entry name" value="Thiamin diphosphate-binding fold (THDP-binding)"/>
    <property type="match status" value="2"/>
</dbReference>
<dbReference type="InterPro" id="IPR045229">
    <property type="entry name" value="TPP_enz"/>
</dbReference>
<dbReference type="GO" id="GO:0050660">
    <property type="term" value="F:flavin adenine dinucleotide binding"/>
    <property type="evidence" value="ECO:0007669"/>
    <property type="project" value="TreeGrafter"/>
</dbReference>
<dbReference type="GO" id="GO:0009099">
    <property type="term" value="P:L-valine biosynthetic process"/>
    <property type="evidence" value="ECO:0007669"/>
    <property type="project" value="TreeGrafter"/>
</dbReference>
<dbReference type="PANTHER" id="PTHR18968:SF142">
    <property type="entry name" value="ACETOLACTATE SYNTHASE"/>
    <property type="match status" value="1"/>
</dbReference>
<dbReference type="Pfam" id="PF02775">
    <property type="entry name" value="TPP_enzyme_C"/>
    <property type="match status" value="1"/>
</dbReference>
<dbReference type="Pfam" id="PF00205">
    <property type="entry name" value="TPP_enzyme_M"/>
    <property type="match status" value="1"/>
</dbReference>
<protein>
    <recommendedName>
        <fullName evidence="8">Thiamine pyrophosphate enzyme</fullName>
    </recommendedName>
</protein>
<dbReference type="Pfam" id="PF02776">
    <property type="entry name" value="TPP_enzyme_N"/>
    <property type="match status" value="1"/>
</dbReference>
<evidence type="ECO:0000313" key="7">
    <source>
        <dbReference type="EMBL" id="QHT84949.1"/>
    </source>
</evidence>
<dbReference type="GO" id="GO:0003984">
    <property type="term" value="F:acetolactate synthase activity"/>
    <property type="evidence" value="ECO:0007669"/>
    <property type="project" value="TreeGrafter"/>
</dbReference>
<dbReference type="CDD" id="cd07035">
    <property type="entry name" value="TPP_PYR_POX_like"/>
    <property type="match status" value="1"/>
</dbReference>
<keyword evidence="2 3" id="KW-0786">Thiamine pyrophosphate</keyword>
<comment type="similarity">
    <text evidence="1 3">Belongs to the TPP enzyme family.</text>
</comment>
<dbReference type="SUPFAM" id="SSF52467">
    <property type="entry name" value="DHS-like NAD/FAD-binding domain"/>
    <property type="match status" value="1"/>
</dbReference>
<dbReference type="InterPro" id="IPR012001">
    <property type="entry name" value="Thiamin_PyroP_enz_TPP-bd_dom"/>
</dbReference>
<evidence type="ECO:0000259" key="6">
    <source>
        <dbReference type="Pfam" id="PF02776"/>
    </source>
</evidence>